<reference evidence="2" key="1">
    <citation type="submission" date="2018-06" db="EMBL/GenBank/DDBJ databases">
        <authorList>
            <consortium name="Pathogen Informatics"/>
            <person name="Doyle S."/>
        </authorList>
    </citation>
    <scope>NUCLEOTIDE SEQUENCE</scope>
    <source>
        <strain evidence="2">NCTC13307</strain>
    </source>
</reference>
<proteinExistence type="predicted"/>
<dbReference type="AlphaFoldDB" id="A0A381I9H3"/>
<dbReference type="EMBL" id="UFWD01000001">
    <property type="protein sequence ID" value="SUY23694.1"/>
    <property type="molecule type" value="Genomic_DNA"/>
</dbReference>
<accession>A0A381I9H3</accession>
<protein>
    <submittedName>
        <fullName evidence="2">Phage infection protein</fullName>
    </submittedName>
</protein>
<keyword evidence="1" id="KW-0812">Transmembrane</keyword>
<keyword evidence="1" id="KW-0472">Membrane</keyword>
<feature type="transmembrane region" description="Helical" evidence="1">
    <location>
        <begin position="43"/>
        <end position="63"/>
    </location>
</feature>
<name>A0A381I9H3_CLODI</name>
<organism evidence="2">
    <name type="scientific">Clostridioides difficile</name>
    <name type="common">Peptoclostridium difficile</name>
    <dbReference type="NCBI Taxonomy" id="1496"/>
    <lineage>
        <taxon>Bacteria</taxon>
        <taxon>Bacillati</taxon>
        <taxon>Bacillota</taxon>
        <taxon>Clostridia</taxon>
        <taxon>Peptostreptococcales</taxon>
        <taxon>Peptostreptococcaceae</taxon>
        <taxon>Clostridioides</taxon>
    </lineage>
</organism>
<gene>
    <name evidence="2" type="ORF">NCTC13307_01858</name>
</gene>
<evidence type="ECO:0000313" key="2">
    <source>
        <dbReference type="EMBL" id="SUY23694.1"/>
    </source>
</evidence>
<sequence>MKKTNSLKEILNWNNIKNLRPSKGLKNILEIFKSDLKDIRGNYAVLVIVLGLAFYHLCMLVQYKGILGPLWKHC</sequence>
<keyword evidence="1" id="KW-1133">Transmembrane helix</keyword>
<evidence type="ECO:0000256" key="1">
    <source>
        <dbReference type="SAM" id="Phobius"/>
    </source>
</evidence>